<organism evidence="1 2">
    <name type="scientific">Longimonas halophila</name>
    <dbReference type="NCBI Taxonomy" id="1469170"/>
    <lineage>
        <taxon>Bacteria</taxon>
        <taxon>Pseudomonadati</taxon>
        <taxon>Rhodothermota</taxon>
        <taxon>Rhodothermia</taxon>
        <taxon>Rhodothermales</taxon>
        <taxon>Salisaetaceae</taxon>
        <taxon>Longimonas</taxon>
    </lineage>
</organism>
<dbReference type="Pfam" id="PF13692">
    <property type="entry name" value="Glyco_trans_1_4"/>
    <property type="match status" value="1"/>
</dbReference>
<evidence type="ECO:0000313" key="2">
    <source>
        <dbReference type="Proteomes" id="UP000221024"/>
    </source>
</evidence>
<name>A0A2H3NR85_9BACT</name>
<gene>
    <name evidence="1" type="ORF">CRI93_04555</name>
</gene>
<dbReference type="Gene3D" id="3.40.50.2000">
    <property type="entry name" value="Glycogen Phosphorylase B"/>
    <property type="match status" value="2"/>
</dbReference>
<dbReference type="CDD" id="cd03801">
    <property type="entry name" value="GT4_PimA-like"/>
    <property type="match status" value="1"/>
</dbReference>
<dbReference type="Proteomes" id="UP000221024">
    <property type="component" value="Unassembled WGS sequence"/>
</dbReference>
<protein>
    <submittedName>
        <fullName evidence="1">Glycosyl transferase family 1</fullName>
    </submittedName>
</protein>
<accession>A0A2H3NR85</accession>
<dbReference type="PANTHER" id="PTHR12526">
    <property type="entry name" value="GLYCOSYLTRANSFERASE"/>
    <property type="match status" value="1"/>
</dbReference>
<dbReference type="OrthoDB" id="9807209at2"/>
<dbReference type="SUPFAM" id="SSF53756">
    <property type="entry name" value="UDP-Glycosyltransferase/glycogen phosphorylase"/>
    <property type="match status" value="1"/>
</dbReference>
<sequence>MRDISRPFFRSRPLMNSGSSSRILVLTPRFPFPIVAGDTLRIVNMCRALSKRHTITLASLGSRKEAEKPDVAQDVFDEIHYVHHPAWRGGLNVIRALLSSQPLQVAYYKSDPFHNLVRKLLPEHDLVLAHLLRAGQFVEDADCPTVLEMTDALSLNYERVSKLNTWGIKPLLYRIEKGRIAPYERAAVKKFDLVTLVSEVDRDYLLQGSTAIDASNIEVYTNGIDLDARPYRDPGVAPTIIFIGNMRTVHNRESCLSFANEVLPLIRDQIPEARFRIIGHATDKTIRSFGSIDGVDVTGWVDSIPEASRGAIAGMGVMQVGAGVQNKVLEYMALGLPVIANQTGIEGIEATERTHFLKAETAREVADCFLTLYRDQELRNTLARKARTFVEEHHKWEAVLSGFVEDIERITRTYPSSRESGAATSQKR</sequence>
<keyword evidence="2" id="KW-1185">Reference proteome</keyword>
<dbReference type="EMBL" id="PDEP01000003">
    <property type="protein sequence ID" value="PEN08389.1"/>
    <property type="molecule type" value="Genomic_DNA"/>
</dbReference>
<dbReference type="AlphaFoldDB" id="A0A2H3NR85"/>
<evidence type="ECO:0000313" key="1">
    <source>
        <dbReference type="EMBL" id="PEN08389.1"/>
    </source>
</evidence>
<comment type="caution">
    <text evidence="1">The sequence shown here is derived from an EMBL/GenBank/DDBJ whole genome shotgun (WGS) entry which is preliminary data.</text>
</comment>
<proteinExistence type="predicted"/>
<reference evidence="1 2" key="1">
    <citation type="submission" date="2017-10" db="EMBL/GenBank/DDBJ databases">
        <title>Draft genome of Longimonas halophila.</title>
        <authorList>
            <person name="Goh K.M."/>
            <person name="Shamsir M.S."/>
            <person name="Lim S.W."/>
        </authorList>
    </citation>
    <scope>NUCLEOTIDE SEQUENCE [LARGE SCALE GENOMIC DNA]</scope>
    <source>
        <strain evidence="1 2">KCTC 42399</strain>
    </source>
</reference>
<keyword evidence="1" id="KW-0808">Transferase</keyword>
<dbReference type="GO" id="GO:0016740">
    <property type="term" value="F:transferase activity"/>
    <property type="evidence" value="ECO:0007669"/>
    <property type="project" value="UniProtKB-KW"/>
</dbReference>